<comment type="subunit">
    <text evidence="9">Associates with the 50S ribosomal subunit.</text>
</comment>
<dbReference type="NCBIfam" id="TIGR03594">
    <property type="entry name" value="GTPase_EngA"/>
    <property type="match status" value="1"/>
</dbReference>
<organism evidence="13 14">
    <name type="scientific">Candidatus Alectryocaccomicrobium excrementavium</name>
    <dbReference type="NCBI Taxonomy" id="2840668"/>
    <lineage>
        <taxon>Bacteria</taxon>
        <taxon>Bacillati</taxon>
        <taxon>Bacillota</taxon>
        <taxon>Clostridia</taxon>
        <taxon>Candidatus Alectryocaccomicrobium</taxon>
    </lineage>
</organism>
<keyword evidence="4 11" id="KW-0677">Repeat</keyword>
<dbReference type="PANTHER" id="PTHR43834">
    <property type="entry name" value="GTPASE DER"/>
    <property type="match status" value="1"/>
</dbReference>
<feature type="binding site" evidence="9">
    <location>
        <begin position="57"/>
        <end position="61"/>
    </location>
    <ligand>
        <name>GTP</name>
        <dbReference type="ChEBI" id="CHEBI:37565"/>
        <label>1</label>
    </ligand>
</feature>
<dbReference type="FunFam" id="3.40.50.300:FF:000057">
    <property type="entry name" value="GTPase Der"/>
    <property type="match status" value="1"/>
</dbReference>
<dbReference type="NCBIfam" id="TIGR00231">
    <property type="entry name" value="small_GTP"/>
    <property type="match status" value="2"/>
</dbReference>
<dbReference type="InterPro" id="IPR032859">
    <property type="entry name" value="KH_dom-like"/>
</dbReference>
<evidence type="ECO:0000256" key="9">
    <source>
        <dbReference type="HAMAP-Rule" id="MF_00195"/>
    </source>
</evidence>
<dbReference type="HAMAP" id="MF_00195">
    <property type="entry name" value="GTPase_Der"/>
    <property type="match status" value="1"/>
</dbReference>
<dbReference type="PANTHER" id="PTHR43834:SF6">
    <property type="entry name" value="GTPASE DER"/>
    <property type="match status" value="1"/>
</dbReference>
<dbReference type="InterPro" id="IPR006073">
    <property type="entry name" value="GTP-bd"/>
</dbReference>
<dbReference type="Gene3D" id="3.40.50.300">
    <property type="entry name" value="P-loop containing nucleotide triphosphate hydrolases"/>
    <property type="match status" value="2"/>
</dbReference>
<evidence type="ECO:0000256" key="6">
    <source>
        <dbReference type="ARBA" id="ARBA00023134"/>
    </source>
</evidence>
<dbReference type="PIRSF" id="PIRSF006485">
    <property type="entry name" value="GTP-binding_EngA"/>
    <property type="match status" value="1"/>
</dbReference>
<feature type="binding site" evidence="9">
    <location>
        <begin position="120"/>
        <end position="123"/>
    </location>
    <ligand>
        <name>GTP</name>
        <dbReference type="ChEBI" id="CHEBI:37565"/>
        <label>1</label>
    </ligand>
</feature>
<evidence type="ECO:0000256" key="3">
    <source>
        <dbReference type="ARBA" id="ARBA00022517"/>
    </source>
</evidence>
<evidence type="ECO:0000256" key="4">
    <source>
        <dbReference type="ARBA" id="ARBA00022737"/>
    </source>
</evidence>
<dbReference type="GO" id="GO:0005525">
    <property type="term" value="F:GTP binding"/>
    <property type="evidence" value="ECO:0007669"/>
    <property type="project" value="UniProtKB-UniRule"/>
</dbReference>
<feature type="domain" description="EngA-type G" evidence="12">
    <location>
        <begin position="4"/>
        <end position="168"/>
    </location>
</feature>
<dbReference type="EMBL" id="DVJN01000007">
    <property type="protein sequence ID" value="HIS91452.1"/>
    <property type="molecule type" value="Genomic_DNA"/>
</dbReference>
<dbReference type="Proteomes" id="UP000824140">
    <property type="component" value="Unassembled WGS sequence"/>
</dbReference>
<keyword evidence="6 9" id="KW-0342">GTP-binding</keyword>
<sequence length="441" mass="49296">MAKPLVAIVGRPNVGKSTFFNKMAGSRISIVEDTPGVTRDRVYADCEWQNYKFTLIDTGGIDPDSDDPLLQQMRRQAEIAIETCDVILFFVDGRQGMTADDENVADLIRRAGKPTILVVNKIDNVSQLNDVYDFYQLGMGDPIGVSSVNLLNFGDLLDEVCKFFPDPEEEEEESEVVKIAVVGKPNVGKSSLVNRLLGEERVMVSDIAGTTRDAIDTHFMDEGKEYVLIDTAGIRRKRAIAYQSLERFSVVRSLAAIDRANVVLFLIDATQGVTEQDAKIAGYVDEQGKAAIIVVNKWDAVEKQTGTLEEFTRKIRTELKFMDYAPVLFLSALTGQRVHKLMGMVRAVHEQATRRVTTGLLNDVLADAQNALQPPSMSGRRLRIYYATQASIAPPTFVLFVNDATLMHFSYERYLNNAFRKAFGFEGTPIRFVLRERGKEQ</sequence>
<evidence type="ECO:0000256" key="8">
    <source>
        <dbReference type="ARBA" id="ARBA00053470"/>
    </source>
</evidence>
<dbReference type="CDD" id="cd01895">
    <property type="entry name" value="EngA2"/>
    <property type="match status" value="1"/>
</dbReference>
<dbReference type="PROSITE" id="PS51712">
    <property type="entry name" value="G_ENGA"/>
    <property type="match status" value="2"/>
</dbReference>
<dbReference type="InterPro" id="IPR015946">
    <property type="entry name" value="KH_dom-like_a/b"/>
</dbReference>
<feature type="binding site" evidence="9">
    <location>
        <begin position="296"/>
        <end position="299"/>
    </location>
    <ligand>
        <name>GTP</name>
        <dbReference type="ChEBI" id="CHEBI:37565"/>
        <label>2</label>
    </ligand>
</feature>
<evidence type="ECO:0000256" key="7">
    <source>
        <dbReference type="ARBA" id="ARBA00032345"/>
    </source>
</evidence>
<reference evidence="13" key="2">
    <citation type="journal article" date="2021" name="PeerJ">
        <title>Extensive microbial diversity within the chicken gut microbiome revealed by metagenomics and culture.</title>
        <authorList>
            <person name="Gilroy R."/>
            <person name="Ravi A."/>
            <person name="Getino M."/>
            <person name="Pursley I."/>
            <person name="Horton D.L."/>
            <person name="Alikhan N.F."/>
            <person name="Baker D."/>
            <person name="Gharbi K."/>
            <person name="Hall N."/>
            <person name="Watson M."/>
            <person name="Adriaenssens E.M."/>
            <person name="Foster-Nyarko E."/>
            <person name="Jarju S."/>
            <person name="Secka A."/>
            <person name="Antonio M."/>
            <person name="Oren A."/>
            <person name="Chaudhuri R.R."/>
            <person name="La Ragione R."/>
            <person name="Hildebrand F."/>
            <person name="Pallen M.J."/>
        </authorList>
    </citation>
    <scope>NUCLEOTIDE SEQUENCE</scope>
    <source>
        <strain evidence="13">13766</strain>
    </source>
</reference>
<evidence type="ECO:0000256" key="2">
    <source>
        <dbReference type="ARBA" id="ARBA00020953"/>
    </source>
</evidence>
<feature type="domain" description="EngA-type G" evidence="12">
    <location>
        <begin position="177"/>
        <end position="353"/>
    </location>
</feature>
<gene>
    <name evidence="9 13" type="primary">der</name>
    <name evidence="13" type="ORF">IAA84_00365</name>
</gene>
<dbReference type="AlphaFoldDB" id="A0A9D1K5C1"/>
<comment type="caution">
    <text evidence="13">The sequence shown here is derived from an EMBL/GenBank/DDBJ whole genome shotgun (WGS) entry which is preliminary data.</text>
</comment>
<evidence type="ECO:0000313" key="13">
    <source>
        <dbReference type="EMBL" id="HIS91452.1"/>
    </source>
</evidence>
<dbReference type="PRINTS" id="PR00326">
    <property type="entry name" value="GTP1OBG"/>
</dbReference>
<dbReference type="FunFam" id="3.30.300.20:FF:000004">
    <property type="entry name" value="GTPase Der"/>
    <property type="match status" value="1"/>
</dbReference>
<comment type="function">
    <text evidence="8 9 11">GTPase that plays an essential role in the late steps of ribosome biogenesis.</text>
</comment>
<reference evidence="13" key="1">
    <citation type="submission" date="2020-10" db="EMBL/GenBank/DDBJ databases">
        <authorList>
            <person name="Gilroy R."/>
        </authorList>
    </citation>
    <scope>NUCLEOTIDE SEQUENCE</scope>
    <source>
        <strain evidence="13">13766</strain>
    </source>
</reference>
<evidence type="ECO:0000256" key="11">
    <source>
        <dbReference type="RuleBase" id="RU004481"/>
    </source>
</evidence>
<dbReference type="InterPro" id="IPR005225">
    <property type="entry name" value="Small_GTP-bd"/>
</dbReference>
<comment type="similarity">
    <text evidence="1 9 10 11">Belongs to the TRAFAC class TrmE-Era-EngA-EngB-Septin-like GTPase superfamily. EngA (Der) GTPase family.</text>
</comment>
<feature type="binding site" evidence="9">
    <location>
        <begin position="230"/>
        <end position="234"/>
    </location>
    <ligand>
        <name>GTP</name>
        <dbReference type="ChEBI" id="CHEBI:37565"/>
        <label>2</label>
    </ligand>
</feature>
<keyword evidence="5 9" id="KW-0547">Nucleotide-binding</keyword>
<proteinExistence type="inferred from homology"/>
<accession>A0A9D1K5C1</accession>
<evidence type="ECO:0000256" key="10">
    <source>
        <dbReference type="PROSITE-ProRule" id="PRU01049"/>
    </source>
</evidence>
<dbReference type="InterPro" id="IPR031166">
    <property type="entry name" value="G_ENGA"/>
</dbReference>
<dbReference type="Pfam" id="PF01926">
    <property type="entry name" value="MMR_HSR1"/>
    <property type="match status" value="2"/>
</dbReference>
<dbReference type="FunFam" id="3.40.50.300:FF:000040">
    <property type="entry name" value="GTPase Der"/>
    <property type="match status" value="1"/>
</dbReference>
<evidence type="ECO:0000313" key="14">
    <source>
        <dbReference type="Proteomes" id="UP000824140"/>
    </source>
</evidence>
<feature type="binding site" evidence="9">
    <location>
        <begin position="10"/>
        <end position="17"/>
    </location>
    <ligand>
        <name>GTP</name>
        <dbReference type="ChEBI" id="CHEBI:37565"/>
        <label>1</label>
    </ligand>
</feature>
<evidence type="ECO:0000256" key="1">
    <source>
        <dbReference type="ARBA" id="ARBA00008279"/>
    </source>
</evidence>
<keyword evidence="3 9" id="KW-0690">Ribosome biogenesis</keyword>
<evidence type="ECO:0000259" key="12">
    <source>
        <dbReference type="PROSITE" id="PS51712"/>
    </source>
</evidence>
<protein>
    <recommendedName>
        <fullName evidence="2 9">GTPase Der</fullName>
    </recommendedName>
    <alternativeName>
        <fullName evidence="7 9">GTP-binding protein EngA</fullName>
    </alternativeName>
</protein>
<dbReference type="Gene3D" id="3.30.300.20">
    <property type="match status" value="1"/>
</dbReference>
<dbReference type="InterPro" id="IPR016484">
    <property type="entry name" value="GTPase_Der"/>
</dbReference>
<dbReference type="InterPro" id="IPR027417">
    <property type="entry name" value="P-loop_NTPase"/>
</dbReference>
<evidence type="ECO:0000256" key="5">
    <source>
        <dbReference type="ARBA" id="ARBA00022741"/>
    </source>
</evidence>
<dbReference type="Pfam" id="PF14714">
    <property type="entry name" value="KH_dom-like"/>
    <property type="match status" value="1"/>
</dbReference>
<dbReference type="GO" id="GO:0043022">
    <property type="term" value="F:ribosome binding"/>
    <property type="evidence" value="ECO:0007669"/>
    <property type="project" value="TreeGrafter"/>
</dbReference>
<dbReference type="GO" id="GO:0042254">
    <property type="term" value="P:ribosome biogenesis"/>
    <property type="evidence" value="ECO:0007669"/>
    <property type="project" value="UniProtKB-KW"/>
</dbReference>
<name>A0A9D1K5C1_9FIRM</name>
<dbReference type="CDD" id="cd01894">
    <property type="entry name" value="EngA1"/>
    <property type="match status" value="1"/>
</dbReference>
<feature type="binding site" evidence="9">
    <location>
        <begin position="183"/>
        <end position="190"/>
    </location>
    <ligand>
        <name>GTP</name>
        <dbReference type="ChEBI" id="CHEBI:37565"/>
        <label>2</label>
    </ligand>
</feature>
<dbReference type="SUPFAM" id="SSF52540">
    <property type="entry name" value="P-loop containing nucleoside triphosphate hydrolases"/>
    <property type="match status" value="2"/>
</dbReference>